<organism evidence="3 4">
    <name type="scientific">Clostridium tyrobutyricum DIVETGP</name>
    <dbReference type="NCBI Taxonomy" id="1408889"/>
    <lineage>
        <taxon>Bacteria</taxon>
        <taxon>Bacillati</taxon>
        <taxon>Bacillota</taxon>
        <taxon>Clostridia</taxon>
        <taxon>Eubacteriales</taxon>
        <taxon>Clostridiaceae</taxon>
        <taxon>Clostridium</taxon>
    </lineage>
</organism>
<accession>W6N222</accession>
<reference evidence="3 4" key="1">
    <citation type="journal article" date="2015" name="Genome Announc.">
        <title>Draft Genome Sequence of Clostridium tyrobutyricum Strain DIVETGP, Isolated from Cow's Milk for Grana Padano Production.</title>
        <authorList>
            <person name="Soggiu A."/>
            <person name="Piras C."/>
            <person name="Gaiarsa S."/>
            <person name="Sassera D."/>
            <person name="Roncada P."/>
            <person name="Bendixen E."/>
            <person name="Brasca M."/>
            <person name="Bonizzi L."/>
        </authorList>
    </citation>
    <scope>NUCLEOTIDE SEQUENCE [LARGE SCALE GENOMIC DNA]</scope>
    <source>
        <strain evidence="3 4">DIVETGP</strain>
    </source>
</reference>
<dbReference type="RefSeq" id="WP_017753025.1">
    <property type="nucleotide sequence ID" value="NZ_CBXI010000006.1"/>
</dbReference>
<dbReference type="InterPro" id="IPR042047">
    <property type="entry name" value="SleB_dom1"/>
</dbReference>
<evidence type="ECO:0000313" key="3">
    <source>
        <dbReference type="EMBL" id="CDL90368.1"/>
    </source>
</evidence>
<evidence type="ECO:0000259" key="2">
    <source>
        <dbReference type="Pfam" id="PF07486"/>
    </source>
</evidence>
<comment type="caution">
    <text evidence="3">The sequence shown here is derived from an EMBL/GenBank/DDBJ whole genome shotgun (WGS) entry which is preliminary data.</text>
</comment>
<gene>
    <name evidence="3" type="ORF">CTDIVETGP_0438</name>
</gene>
<evidence type="ECO:0000313" key="4">
    <source>
        <dbReference type="Proteomes" id="UP000019482"/>
    </source>
</evidence>
<keyword evidence="4" id="KW-1185">Reference proteome</keyword>
<dbReference type="AlphaFoldDB" id="W6N222"/>
<feature type="chain" id="PRO_5004879269" evidence="1">
    <location>
        <begin position="24"/>
        <end position="174"/>
    </location>
</feature>
<dbReference type="GeneID" id="29419425"/>
<dbReference type="Gene3D" id="6.20.240.60">
    <property type="match status" value="1"/>
</dbReference>
<dbReference type="Pfam" id="PF07486">
    <property type="entry name" value="Hydrolase_2"/>
    <property type="match status" value="1"/>
</dbReference>
<feature type="domain" description="Cell wall hydrolase SleB" evidence="2">
    <location>
        <begin position="71"/>
        <end position="171"/>
    </location>
</feature>
<evidence type="ECO:0000256" key="1">
    <source>
        <dbReference type="SAM" id="SignalP"/>
    </source>
</evidence>
<name>W6N222_CLOTY</name>
<dbReference type="GO" id="GO:0016787">
    <property type="term" value="F:hydrolase activity"/>
    <property type="evidence" value="ECO:0007669"/>
    <property type="project" value="InterPro"/>
</dbReference>
<sequence length="174" mass="19505">MRKFFCFVSLLLLLSIPLGNVSAKDISNKDTNLFNGNEEIVQVFNYSNQRLYITQNDVNLMAKVVYAESNGEPFEGQVAVASVILNRLTYPRFPKTVEGVVKQSGAFSCVRNGNIDVVPSQSNYKAVSQALKGQDPTNKAVFFYNPRIATSTWMKDINKRNIKIIGNHVFFIAD</sequence>
<keyword evidence="1" id="KW-0732">Signal</keyword>
<dbReference type="Proteomes" id="UP000019482">
    <property type="component" value="Unassembled WGS sequence"/>
</dbReference>
<protein>
    <submittedName>
        <fullName evidence="3">Spore cortex-lytic enzyme</fullName>
    </submittedName>
</protein>
<dbReference type="OrthoDB" id="9785345at2"/>
<feature type="signal peptide" evidence="1">
    <location>
        <begin position="1"/>
        <end position="23"/>
    </location>
</feature>
<proteinExistence type="predicted"/>
<dbReference type="Gene3D" id="1.10.10.2520">
    <property type="entry name" value="Cell wall hydrolase SleB, domain 1"/>
    <property type="match status" value="1"/>
</dbReference>
<dbReference type="InterPro" id="IPR011105">
    <property type="entry name" value="Cell_wall_hydrolase_SleB"/>
</dbReference>
<dbReference type="EMBL" id="CBXI010000006">
    <property type="protein sequence ID" value="CDL90368.1"/>
    <property type="molecule type" value="Genomic_DNA"/>
</dbReference>